<sequence>MGVARPGRRGKEEEQEGWLQDHRERRSRERRRSRKNRSETEERKTERTPWREPQAGGPGRPESGLSPTTELRTPKQPKETGITRRPGKRSATACHASGEAWQIQV</sequence>
<evidence type="ECO:0000256" key="1">
    <source>
        <dbReference type="SAM" id="MobiDB-lite"/>
    </source>
</evidence>
<dbReference type="AlphaFoldDB" id="A0AAV7SJQ3"/>
<evidence type="ECO:0000313" key="3">
    <source>
        <dbReference type="Proteomes" id="UP001066276"/>
    </source>
</evidence>
<proteinExistence type="predicted"/>
<keyword evidence="3" id="KW-1185">Reference proteome</keyword>
<dbReference type="EMBL" id="JANPWB010000008">
    <property type="protein sequence ID" value="KAJ1164322.1"/>
    <property type="molecule type" value="Genomic_DNA"/>
</dbReference>
<name>A0AAV7SJQ3_PLEWA</name>
<protein>
    <submittedName>
        <fullName evidence="2">Uncharacterized protein</fullName>
    </submittedName>
</protein>
<gene>
    <name evidence="2" type="ORF">NDU88_004762</name>
</gene>
<reference evidence="2" key="1">
    <citation type="journal article" date="2022" name="bioRxiv">
        <title>Sequencing and chromosome-scale assembly of the giantPleurodeles waltlgenome.</title>
        <authorList>
            <person name="Brown T."/>
            <person name="Elewa A."/>
            <person name="Iarovenko S."/>
            <person name="Subramanian E."/>
            <person name="Araus A.J."/>
            <person name="Petzold A."/>
            <person name="Susuki M."/>
            <person name="Suzuki K.-i.T."/>
            <person name="Hayashi T."/>
            <person name="Toyoda A."/>
            <person name="Oliveira C."/>
            <person name="Osipova E."/>
            <person name="Leigh N.D."/>
            <person name="Simon A."/>
            <person name="Yun M.H."/>
        </authorList>
    </citation>
    <scope>NUCLEOTIDE SEQUENCE</scope>
    <source>
        <strain evidence="2">20211129_DDA</strain>
        <tissue evidence="2">Liver</tissue>
    </source>
</reference>
<organism evidence="2 3">
    <name type="scientific">Pleurodeles waltl</name>
    <name type="common">Iberian ribbed newt</name>
    <dbReference type="NCBI Taxonomy" id="8319"/>
    <lineage>
        <taxon>Eukaryota</taxon>
        <taxon>Metazoa</taxon>
        <taxon>Chordata</taxon>
        <taxon>Craniata</taxon>
        <taxon>Vertebrata</taxon>
        <taxon>Euteleostomi</taxon>
        <taxon>Amphibia</taxon>
        <taxon>Batrachia</taxon>
        <taxon>Caudata</taxon>
        <taxon>Salamandroidea</taxon>
        <taxon>Salamandridae</taxon>
        <taxon>Pleurodelinae</taxon>
        <taxon>Pleurodeles</taxon>
    </lineage>
</organism>
<feature type="compositionally biased region" description="Basic and acidic residues" evidence="1">
    <location>
        <begin position="36"/>
        <end position="50"/>
    </location>
</feature>
<accession>A0AAV7SJQ3</accession>
<feature type="compositionally biased region" description="Basic and acidic residues" evidence="1">
    <location>
        <begin position="72"/>
        <end position="82"/>
    </location>
</feature>
<feature type="region of interest" description="Disordered" evidence="1">
    <location>
        <begin position="1"/>
        <end position="105"/>
    </location>
</feature>
<evidence type="ECO:0000313" key="2">
    <source>
        <dbReference type="EMBL" id="KAJ1164322.1"/>
    </source>
</evidence>
<comment type="caution">
    <text evidence="2">The sequence shown here is derived from an EMBL/GenBank/DDBJ whole genome shotgun (WGS) entry which is preliminary data.</text>
</comment>
<dbReference type="Proteomes" id="UP001066276">
    <property type="component" value="Chromosome 4_2"/>
</dbReference>